<name>A0ABS5ZK31_9GAMM</name>
<reference evidence="1 2" key="1">
    <citation type="submission" date="2021-04" db="EMBL/GenBank/DDBJ databases">
        <authorList>
            <person name="Pira H."/>
            <person name="Risdian C."/>
            <person name="Wink J."/>
        </authorList>
    </citation>
    <scope>NUCLEOTIDE SEQUENCE [LARGE SCALE GENOMIC DNA]</scope>
    <source>
        <strain evidence="1 2">WH53</strain>
    </source>
</reference>
<gene>
    <name evidence="1" type="ORF">KCG35_24975</name>
</gene>
<dbReference type="Gene3D" id="2.180.10.10">
    <property type="entry name" value="RHS repeat-associated core"/>
    <property type="match status" value="1"/>
</dbReference>
<dbReference type="InterPro" id="IPR006530">
    <property type="entry name" value="YD"/>
</dbReference>
<dbReference type="NCBIfam" id="TIGR01643">
    <property type="entry name" value="YD_repeat_2x"/>
    <property type="match status" value="1"/>
</dbReference>
<protein>
    <recommendedName>
        <fullName evidence="3">RHS repeat protein</fullName>
    </recommendedName>
</protein>
<sequence length="55" mass="6403">MGNGWRYAYDAVNRRILETLPPDSAGDRAQTRFAYDKVGNLTLETRPLNRITEYR</sequence>
<evidence type="ECO:0000313" key="1">
    <source>
        <dbReference type="EMBL" id="MBU2714305.1"/>
    </source>
</evidence>
<accession>A0ABS5ZK31</accession>
<comment type="caution">
    <text evidence="1">The sequence shown here is derived from an EMBL/GenBank/DDBJ whole genome shotgun (WGS) entry which is preliminary data.</text>
</comment>
<evidence type="ECO:0008006" key="3">
    <source>
        <dbReference type="Google" id="ProtNLM"/>
    </source>
</evidence>
<keyword evidence="2" id="KW-1185">Reference proteome</keyword>
<organism evidence="1 2">
    <name type="scientific">Zooshikella harenae</name>
    <dbReference type="NCBI Taxonomy" id="2827238"/>
    <lineage>
        <taxon>Bacteria</taxon>
        <taxon>Pseudomonadati</taxon>
        <taxon>Pseudomonadota</taxon>
        <taxon>Gammaproteobacteria</taxon>
        <taxon>Oceanospirillales</taxon>
        <taxon>Zooshikellaceae</taxon>
        <taxon>Zooshikella</taxon>
    </lineage>
</organism>
<dbReference type="EMBL" id="JAGSOY010000213">
    <property type="protein sequence ID" value="MBU2714305.1"/>
    <property type="molecule type" value="Genomic_DNA"/>
</dbReference>
<feature type="non-terminal residue" evidence="1">
    <location>
        <position position="55"/>
    </location>
</feature>
<evidence type="ECO:0000313" key="2">
    <source>
        <dbReference type="Proteomes" id="UP000690515"/>
    </source>
</evidence>
<dbReference type="Proteomes" id="UP000690515">
    <property type="component" value="Unassembled WGS sequence"/>
</dbReference>
<proteinExistence type="predicted"/>